<dbReference type="PANTHER" id="PTHR15615:SF108">
    <property type="entry name" value="PROTEIN CNPPD1"/>
    <property type="match status" value="1"/>
</dbReference>
<dbReference type="InterPro" id="IPR036915">
    <property type="entry name" value="Cyclin-like_sf"/>
</dbReference>
<evidence type="ECO:0000313" key="4">
    <source>
        <dbReference type="Proteomes" id="UP000694846"/>
    </source>
</evidence>
<dbReference type="EMBL" id="GGMS01008029">
    <property type="protein sequence ID" value="MBY77232.1"/>
    <property type="molecule type" value="Transcribed_RNA"/>
</dbReference>
<dbReference type="GO" id="GO:0016538">
    <property type="term" value="F:cyclin-dependent protein serine/threonine kinase regulator activity"/>
    <property type="evidence" value="ECO:0007669"/>
    <property type="project" value="TreeGrafter"/>
</dbReference>
<reference evidence="5" key="2">
    <citation type="submission" date="2025-04" db="UniProtKB">
        <authorList>
            <consortium name="RefSeq"/>
        </authorList>
    </citation>
    <scope>IDENTIFICATION</scope>
    <source>
        <tissue evidence="5">Whole body</tissue>
    </source>
</reference>
<dbReference type="GO" id="GO:0019901">
    <property type="term" value="F:protein kinase binding"/>
    <property type="evidence" value="ECO:0007669"/>
    <property type="project" value="InterPro"/>
</dbReference>
<dbReference type="RefSeq" id="XP_025409985.1">
    <property type="nucleotide sequence ID" value="XM_025554200.1"/>
</dbReference>
<dbReference type="AlphaFoldDB" id="A0A2S2QJ82"/>
<gene>
    <name evidence="3" type="primary">CNPPD1</name>
    <name evidence="5" type="synonym">LOC112683268</name>
    <name evidence="3" type="ORF">g.83660</name>
</gene>
<reference evidence="3" key="1">
    <citation type="submission" date="2018-04" db="EMBL/GenBank/DDBJ databases">
        <title>Transcriptome assembly of Sipha flava.</title>
        <authorList>
            <person name="Scully E.D."/>
            <person name="Geib S.M."/>
            <person name="Palmer N.A."/>
            <person name="Koch K."/>
            <person name="Bradshaw J."/>
            <person name="Heng-Moss T."/>
            <person name="Sarath G."/>
        </authorList>
    </citation>
    <scope>NUCLEOTIDE SEQUENCE</scope>
</reference>
<dbReference type="PANTHER" id="PTHR15615">
    <property type="match status" value="1"/>
</dbReference>
<dbReference type="GO" id="GO:0000307">
    <property type="term" value="C:cyclin-dependent protein kinase holoenzyme complex"/>
    <property type="evidence" value="ECO:0007669"/>
    <property type="project" value="TreeGrafter"/>
</dbReference>
<dbReference type="CDD" id="cd20557">
    <property type="entry name" value="CYCLIN_ScPCL1-like"/>
    <property type="match status" value="1"/>
</dbReference>
<evidence type="ECO:0000256" key="2">
    <source>
        <dbReference type="ARBA" id="ARBA00040808"/>
    </source>
</evidence>
<accession>A0A2S2QJ82</accession>
<dbReference type="Gene3D" id="1.10.472.10">
    <property type="entry name" value="Cyclin-like"/>
    <property type="match status" value="1"/>
</dbReference>
<dbReference type="SUPFAM" id="SSF47954">
    <property type="entry name" value="Cyclin-like"/>
    <property type="match status" value="1"/>
</dbReference>
<sequence length="354" mass="40633">MTSSKYCLKTRNRIKLPNAKNLDNEQDHDLFLSKLTSALCCENFSKLPLNSNLGRLPLSELAQELKTGKLISTFEDYYTDSEDESPYVYTCSFVLAIVYFERLKASNPSYLKSVNSSELFLISLLVASKYLHDDGELDSAINSEWAAAYGISIKTINQMEKDYLSAMNWEFFISDEEFNVRHKQIVNQLFVDMKKSNSVLFKIFILISSVVQKIRKLYRKKILHQKLKQMIAMSTVITVVTATAMQLKINSGNQNLVQELFEQIESDPNYPMIPSSRANNIANSEHTKDIPKEWHSSKLAQLLDHLLLMKTCVSDAHLSGQTTLSKPNENRFRNITHFKSIVFFNDLIYLNYTS</sequence>
<dbReference type="OrthoDB" id="244495at2759"/>
<dbReference type="Pfam" id="PF08613">
    <property type="entry name" value="Cyclin"/>
    <property type="match status" value="1"/>
</dbReference>
<organism evidence="3">
    <name type="scientific">Sipha flava</name>
    <name type="common">yellow sugarcane aphid</name>
    <dbReference type="NCBI Taxonomy" id="143950"/>
    <lineage>
        <taxon>Eukaryota</taxon>
        <taxon>Metazoa</taxon>
        <taxon>Ecdysozoa</taxon>
        <taxon>Arthropoda</taxon>
        <taxon>Hexapoda</taxon>
        <taxon>Insecta</taxon>
        <taxon>Pterygota</taxon>
        <taxon>Neoptera</taxon>
        <taxon>Paraneoptera</taxon>
        <taxon>Hemiptera</taxon>
        <taxon>Sternorrhyncha</taxon>
        <taxon>Aphidomorpha</taxon>
        <taxon>Aphidoidea</taxon>
        <taxon>Aphididae</taxon>
        <taxon>Sipha</taxon>
    </lineage>
</organism>
<name>A0A2S2QJ82_9HEMI</name>
<dbReference type="Proteomes" id="UP000694846">
    <property type="component" value="Unplaced"/>
</dbReference>
<keyword evidence="4" id="KW-1185">Reference proteome</keyword>
<dbReference type="InterPro" id="IPR013922">
    <property type="entry name" value="Cyclin_PHO80-like"/>
</dbReference>
<evidence type="ECO:0000313" key="5">
    <source>
        <dbReference type="RefSeq" id="XP_025409985.1"/>
    </source>
</evidence>
<protein>
    <recommendedName>
        <fullName evidence="2">Protein CNPPD1</fullName>
    </recommendedName>
</protein>
<evidence type="ECO:0000313" key="3">
    <source>
        <dbReference type="EMBL" id="MBY77232.1"/>
    </source>
</evidence>
<evidence type="ECO:0000256" key="1">
    <source>
        <dbReference type="ARBA" id="ARBA00038508"/>
    </source>
</evidence>
<comment type="similarity">
    <text evidence="1">Belongs to the CNPPD1 family.</text>
</comment>
<dbReference type="GO" id="GO:0005634">
    <property type="term" value="C:nucleus"/>
    <property type="evidence" value="ECO:0007669"/>
    <property type="project" value="TreeGrafter"/>
</dbReference>
<proteinExistence type="inferred from homology"/>